<evidence type="ECO:0000256" key="2">
    <source>
        <dbReference type="ARBA" id="ARBA00023008"/>
    </source>
</evidence>
<dbReference type="SUPFAM" id="SSF48056">
    <property type="entry name" value="Di-copper centre-containing domain"/>
    <property type="match status" value="1"/>
</dbReference>
<dbReference type="Gene3D" id="1.10.1280.10">
    <property type="entry name" value="Di-copper center containing domain from catechol oxidase"/>
    <property type="match status" value="1"/>
</dbReference>
<proteinExistence type="predicted"/>
<feature type="region of interest" description="Disordered" evidence="3">
    <location>
        <begin position="366"/>
        <end position="395"/>
    </location>
</feature>
<dbReference type="STRING" id="61395.A0A1Y1VY46"/>
<reference evidence="6 7" key="1">
    <citation type="submission" date="2016-07" db="EMBL/GenBank/DDBJ databases">
        <title>Pervasive Adenine N6-methylation of Active Genes in Fungi.</title>
        <authorList>
            <consortium name="DOE Joint Genome Institute"/>
            <person name="Mondo S.J."/>
            <person name="Dannebaum R.O."/>
            <person name="Kuo R.C."/>
            <person name="Labutti K."/>
            <person name="Haridas S."/>
            <person name="Kuo A."/>
            <person name="Salamov A."/>
            <person name="Ahrendt S.R."/>
            <person name="Lipzen A."/>
            <person name="Sullivan W."/>
            <person name="Andreopoulos W.B."/>
            <person name="Clum A."/>
            <person name="Lindquist E."/>
            <person name="Daum C."/>
            <person name="Ramamoorthy G.K."/>
            <person name="Gryganskyi A."/>
            <person name="Culley D."/>
            <person name="Magnuson J.K."/>
            <person name="James T.Y."/>
            <person name="O'Malley M.A."/>
            <person name="Stajich J.E."/>
            <person name="Spatafora J.W."/>
            <person name="Visel A."/>
            <person name="Grigoriev I.V."/>
        </authorList>
    </citation>
    <scope>NUCLEOTIDE SEQUENCE [LARGE SCALE GENOMIC DNA]</scope>
    <source>
        <strain evidence="6 7">ATCC 12442</strain>
    </source>
</reference>
<dbReference type="PANTHER" id="PTHR11474:SF126">
    <property type="entry name" value="TYROSINASE-LIKE PROTEIN TYR-1-RELATED"/>
    <property type="match status" value="1"/>
</dbReference>
<dbReference type="GO" id="GO:0046872">
    <property type="term" value="F:metal ion binding"/>
    <property type="evidence" value="ECO:0007669"/>
    <property type="project" value="UniProtKB-KW"/>
</dbReference>
<evidence type="ECO:0000259" key="5">
    <source>
        <dbReference type="PROSITE" id="PS00497"/>
    </source>
</evidence>
<dbReference type="AlphaFoldDB" id="A0A1Y1VY46"/>
<keyword evidence="1" id="KW-0479">Metal-binding</keyword>
<evidence type="ECO:0000256" key="1">
    <source>
        <dbReference type="ARBA" id="ARBA00022723"/>
    </source>
</evidence>
<sequence>MKITTAFVAVAALVGLSVDGQSVRCSSQWVRKEVRNLSPSELNTVKSTITAMQNAGWMGWFAYLHSNNFGTIHNCEHFLPFHRRFVHDFESVGRRINPAFVLPYWDELRDYANPAASDIFTSNYFGGNGQGSNHCVTNGMQANWQMSYPSNHCFARQFNNGNRINAWYSPEYIQSVLSRSSTMAQIRAGIEYSLHGAIHLAVGGDMVQMHSPNDFIFWLHHANIDRLWSVWQGSNRIWTMDGVDTANKPLTLSSNVIAYNEPIWTVMQLGYNKMCFSYDNVGSVSNRRRSLDKRNAVYSATAPKKCIPRPVTTPVKAYVPPLVNGVFENFQNMTVNADKFVETYVAQKLPAPVLNKWFPTYAANPSNNGTTTGPEYSAVPLPSAEASGSESAEASESGSYVALPSAEASDVYNSAEESALYSEDYVAYEDTEGNALYGLDNGKGPAYPMPNPYPLTPAWCAMHKFPAEDVHKFYADAKEFVRDMNNVGYQSPFAKV</sequence>
<feature type="chain" id="PRO_5012892185" evidence="4">
    <location>
        <begin position="21"/>
        <end position="496"/>
    </location>
</feature>
<feature type="domain" description="Tyrosinase copper-binding" evidence="5">
    <location>
        <begin position="73"/>
        <end position="90"/>
    </location>
</feature>
<feature type="signal peptide" evidence="4">
    <location>
        <begin position="1"/>
        <end position="20"/>
    </location>
</feature>
<gene>
    <name evidence="6" type="ORF">DL89DRAFT_73434</name>
</gene>
<dbReference type="InterPro" id="IPR050316">
    <property type="entry name" value="Tyrosinase/Hemocyanin"/>
</dbReference>
<dbReference type="InterPro" id="IPR002227">
    <property type="entry name" value="Tyrosinase_Cu-bd"/>
</dbReference>
<dbReference type="GO" id="GO:0016491">
    <property type="term" value="F:oxidoreductase activity"/>
    <property type="evidence" value="ECO:0007669"/>
    <property type="project" value="InterPro"/>
</dbReference>
<dbReference type="InterPro" id="IPR008922">
    <property type="entry name" value="Di-copper_centre_dom_sf"/>
</dbReference>
<comment type="caution">
    <text evidence="6">The sequence shown here is derived from an EMBL/GenBank/DDBJ whole genome shotgun (WGS) entry which is preliminary data.</text>
</comment>
<keyword evidence="7" id="KW-1185">Reference proteome</keyword>
<dbReference type="GeneID" id="63808673"/>
<keyword evidence="2" id="KW-0186">Copper</keyword>
<evidence type="ECO:0000313" key="6">
    <source>
        <dbReference type="EMBL" id="ORX66200.1"/>
    </source>
</evidence>
<dbReference type="PANTHER" id="PTHR11474">
    <property type="entry name" value="TYROSINASE FAMILY MEMBER"/>
    <property type="match status" value="1"/>
</dbReference>
<dbReference type="EMBL" id="MCFD01000017">
    <property type="protein sequence ID" value="ORX66200.1"/>
    <property type="molecule type" value="Genomic_DNA"/>
</dbReference>
<dbReference type="PROSITE" id="PS00497">
    <property type="entry name" value="TYROSINASE_1"/>
    <property type="match status" value="1"/>
</dbReference>
<organism evidence="6 7">
    <name type="scientific">Linderina pennispora</name>
    <dbReference type="NCBI Taxonomy" id="61395"/>
    <lineage>
        <taxon>Eukaryota</taxon>
        <taxon>Fungi</taxon>
        <taxon>Fungi incertae sedis</taxon>
        <taxon>Zoopagomycota</taxon>
        <taxon>Kickxellomycotina</taxon>
        <taxon>Kickxellomycetes</taxon>
        <taxon>Kickxellales</taxon>
        <taxon>Kickxellaceae</taxon>
        <taxon>Linderina</taxon>
    </lineage>
</organism>
<feature type="compositionally biased region" description="Low complexity" evidence="3">
    <location>
        <begin position="383"/>
        <end position="395"/>
    </location>
</feature>
<name>A0A1Y1VY46_9FUNG</name>
<keyword evidence="4" id="KW-0732">Signal</keyword>
<dbReference type="PRINTS" id="PR00092">
    <property type="entry name" value="TYROSINASE"/>
</dbReference>
<dbReference type="RefSeq" id="XP_040740227.1">
    <property type="nucleotide sequence ID" value="XM_040892025.1"/>
</dbReference>
<evidence type="ECO:0000313" key="7">
    <source>
        <dbReference type="Proteomes" id="UP000193922"/>
    </source>
</evidence>
<dbReference type="Pfam" id="PF00264">
    <property type="entry name" value="Tyrosinase"/>
    <property type="match status" value="1"/>
</dbReference>
<protein>
    <submittedName>
        <fullName evidence="6">Di-copper centre-containing protein</fullName>
    </submittedName>
</protein>
<evidence type="ECO:0000256" key="4">
    <source>
        <dbReference type="SAM" id="SignalP"/>
    </source>
</evidence>
<dbReference type="OrthoDB" id="6132182at2759"/>
<accession>A0A1Y1VY46</accession>
<evidence type="ECO:0000256" key="3">
    <source>
        <dbReference type="SAM" id="MobiDB-lite"/>
    </source>
</evidence>
<dbReference type="Proteomes" id="UP000193922">
    <property type="component" value="Unassembled WGS sequence"/>
</dbReference>